<evidence type="ECO:0008006" key="4">
    <source>
        <dbReference type="Google" id="ProtNLM"/>
    </source>
</evidence>
<dbReference type="AlphaFoldDB" id="R7V5N4"/>
<dbReference type="EMBL" id="KB295046">
    <property type="protein sequence ID" value="ELU13772.1"/>
    <property type="molecule type" value="Genomic_DNA"/>
</dbReference>
<evidence type="ECO:0000313" key="3">
    <source>
        <dbReference type="Proteomes" id="UP000014760"/>
    </source>
</evidence>
<reference evidence="2" key="3">
    <citation type="submission" date="2015-06" db="UniProtKB">
        <authorList>
            <consortium name="EnsemblMetazoa"/>
        </authorList>
    </citation>
    <scope>IDENTIFICATION</scope>
</reference>
<dbReference type="HOGENOM" id="CLU_1637020_0_0_1"/>
<dbReference type="Proteomes" id="UP000014760">
    <property type="component" value="Unassembled WGS sequence"/>
</dbReference>
<name>R7V5N4_CAPTE</name>
<accession>R7V5N4</accession>
<reference evidence="3" key="1">
    <citation type="submission" date="2012-12" db="EMBL/GenBank/DDBJ databases">
        <authorList>
            <person name="Hellsten U."/>
            <person name="Grimwood J."/>
            <person name="Chapman J.A."/>
            <person name="Shapiro H."/>
            <person name="Aerts A."/>
            <person name="Otillar R.P."/>
            <person name="Terry A.Y."/>
            <person name="Boore J.L."/>
            <person name="Simakov O."/>
            <person name="Marletaz F."/>
            <person name="Cho S.-J."/>
            <person name="Edsinger-Gonzales E."/>
            <person name="Havlak P."/>
            <person name="Kuo D.-H."/>
            <person name="Larsson T."/>
            <person name="Lv J."/>
            <person name="Arendt D."/>
            <person name="Savage R."/>
            <person name="Osoegawa K."/>
            <person name="de Jong P."/>
            <person name="Lindberg D.R."/>
            <person name="Seaver E.C."/>
            <person name="Weisblat D.A."/>
            <person name="Putnam N.H."/>
            <person name="Grigoriev I.V."/>
            <person name="Rokhsar D.S."/>
        </authorList>
    </citation>
    <scope>NUCLEOTIDE SEQUENCE</scope>
    <source>
        <strain evidence="3">I ESC-2004</strain>
    </source>
</reference>
<organism evidence="1">
    <name type="scientific">Capitella teleta</name>
    <name type="common">Polychaete worm</name>
    <dbReference type="NCBI Taxonomy" id="283909"/>
    <lineage>
        <taxon>Eukaryota</taxon>
        <taxon>Metazoa</taxon>
        <taxon>Spiralia</taxon>
        <taxon>Lophotrochozoa</taxon>
        <taxon>Annelida</taxon>
        <taxon>Polychaeta</taxon>
        <taxon>Sedentaria</taxon>
        <taxon>Scolecida</taxon>
        <taxon>Capitellidae</taxon>
        <taxon>Capitella</taxon>
    </lineage>
</organism>
<evidence type="ECO:0000313" key="1">
    <source>
        <dbReference type="EMBL" id="ELU13772.1"/>
    </source>
</evidence>
<evidence type="ECO:0000313" key="2">
    <source>
        <dbReference type="EnsemblMetazoa" id="CapteP210754"/>
    </source>
</evidence>
<proteinExistence type="predicted"/>
<protein>
    <recommendedName>
        <fullName evidence="4">Apple domain-containing protein</fullName>
    </recommendedName>
</protein>
<dbReference type="EMBL" id="AMQN01018896">
    <property type="status" value="NOT_ANNOTATED_CDS"/>
    <property type="molecule type" value="Genomic_DNA"/>
</dbReference>
<gene>
    <name evidence="1" type="ORF">CAPTEDRAFT_210754</name>
</gene>
<dbReference type="Gene3D" id="3.50.4.10">
    <property type="entry name" value="Hepatocyte Growth Factor"/>
    <property type="match status" value="1"/>
</dbReference>
<reference evidence="1 3" key="2">
    <citation type="journal article" date="2013" name="Nature">
        <title>Insights into bilaterian evolution from three spiralian genomes.</title>
        <authorList>
            <person name="Simakov O."/>
            <person name="Marletaz F."/>
            <person name="Cho S.J."/>
            <person name="Edsinger-Gonzales E."/>
            <person name="Havlak P."/>
            <person name="Hellsten U."/>
            <person name="Kuo D.H."/>
            <person name="Larsson T."/>
            <person name="Lv J."/>
            <person name="Arendt D."/>
            <person name="Savage R."/>
            <person name="Osoegawa K."/>
            <person name="de Jong P."/>
            <person name="Grimwood J."/>
            <person name="Chapman J.A."/>
            <person name="Shapiro H."/>
            <person name="Aerts A."/>
            <person name="Otillar R.P."/>
            <person name="Terry A.Y."/>
            <person name="Boore J.L."/>
            <person name="Grigoriev I.V."/>
            <person name="Lindberg D.R."/>
            <person name="Seaver E.C."/>
            <person name="Weisblat D.A."/>
            <person name="Putnam N.H."/>
            <person name="Rokhsar D.S."/>
        </authorList>
    </citation>
    <scope>NUCLEOTIDE SEQUENCE</scope>
    <source>
        <strain evidence="1 3">I ESC-2004</strain>
    </source>
</reference>
<keyword evidence="3" id="KW-1185">Reference proteome</keyword>
<dbReference type="EnsemblMetazoa" id="CapteT210754">
    <property type="protein sequence ID" value="CapteP210754"/>
    <property type="gene ID" value="CapteG210754"/>
</dbReference>
<sequence length="162" mass="18526">MQAMQWLKHPASGIKGNAYNDKTFNGVSEENCKKLCEDEISFICVTIDTSSSVCQLSSYYKDLSDNNYIQLNNYNHFERVSLPRIDRVDSIFGKRSYTAAVYGAPTLVIDILIENHAIWCNSNFNEVIDLRSVYYMSSFTLFFVRLERSIGGTYIVNLSINL</sequence>